<evidence type="ECO:0000259" key="1">
    <source>
        <dbReference type="PROSITE" id="PS51186"/>
    </source>
</evidence>
<dbReference type="InterPro" id="IPR000182">
    <property type="entry name" value="GNAT_dom"/>
</dbReference>
<dbReference type="PANTHER" id="PTHR43792:SF16">
    <property type="entry name" value="N-ACETYLTRANSFERASE DOMAIN-CONTAINING PROTEIN"/>
    <property type="match status" value="1"/>
</dbReference>
<comment type="caution">
    <text evidence="2">The sequence shown here is derived from an EMBL/GenBank/DDBJ whole genome shotgun (WGS) entry which is preliminary data.</text>
</comment>
<organism evidence="2 3">
    <name type="scientific">Phenylobacterium ferrooxidans</name>
    <dbReference type="NCBI Taxonomy" id="2982689"/>
    <lineage>
        <taxon>Bacteria</taxon>
        <taxon>Pseudomonadati</taxon>
        <taxon>Pseudomonadota</taxon>
        <taxon>Alphaproteobacteria</taxon>
        <taxon>Caulobacterales</taxon>
        <taxon>Caulobacteraceae</taxon>
        <taxon>Phenylobacterium</taxon>
    </lineage>
</organism>
<dbReference type="PROSITE" id="PS51186">
    <property type="entry name" value="GNAT"/>
    <property type="match status" value="1"/>
</dbReference>
<dbReference type="EMBL" id="JAOTJD010000025">
    <property type="protein sequence ID" value="MFD3264974.1"/>
    <property type="molecule type" value="Genomic_DNA"/>
</dbReference>
<dbReference type="Gene3D" id="3.40.630.30">
    <property type="match status" value="1"/>
</dbReference>
<dbReference type="InterPro" id="IPR016181">
    <property type="entry name" value="Acyl_CoA_acyltransferase"/>
</dbReference>
<gene>
    <name evidence="2" type="ORF">OCL97_13510</name>
</gene>
<dbReference type="PANTHER" id="PTHR43792">
    <property type="entry name" value="GNAT FAMILY, PUTATIVE (AFU_ORTHOLOGUE AFUA_3G00765)-RELATED-RELATED"/>
    <property type="match status" value="1"/>
</dbReference>
<dbReference type="Pfam" id="PF13302">
    <property type="entry name" value="Acetyltransf_3"/>
    <property type="match status" value="1"/>
</dbReference>
<reference evidence="2 3" key="1">
    <citation type="submission" date="2022-09" db="EMBL/GenBank/DDBJ databases">
        <title>New species of Phenylobacterium.</title>
        <authorList>
            <person name="Mieszkin S."/>
        </authorList>
    </citation>
    <scope>NUCLEOTIDE SEQUENCE [LARGE SCALE GENOMIC DNA]</scope>
    <source>
        <strain evidence="2 3">HK31-G</strain>
    </source>
</reference>
<sequence>METTRLRLRQLTPDDLEHLVALHGDPEVMAFITGAGETREIVETRSLPDLLSRRTWLLFEAETFLGWASLRLEGDEAELGYRLIRAAWGRGYASEVARALVDLGFRQLGLARIWGQTMAVNLGSRRVMEKAGLTYVRTFHLAWDDPLPGAEQGEVEYALLRADWR</sequence>
<keyword evidence="3" id="KW-1185">Reference proteome</keyword>
<dbReference type="SUPFAM" id="SSF55729">
    <property type="entry name" value="Acyl-CoA N-acyltransferases (Nat)"/>
    <property type="match status" value="1"/>
</dbReference>
<feature type="domain" description="N-acetyltransferase" evidence="1">
    <location>
        <begin position="6"/>
        <end position="162"/>
    </location>
</feature>
<proteinExistence type="predicted"/>
<accession>A0ABW6CPW6</accession>
<dbReference type="Proteomes" id="UP001598130">
    <property type="component" value="Unassembled WGS sequence"/>
</dbReference>
<evidence type="ECO:0000313" key="2">
    <source>
        <dbReference type="EMBL" id="MFD3264974.1"/>
    </source>
</evidence>
<dbReference type="InterPro" id="IPR051531">
    <property type="entry name" value="N-acetyltransferase"/>
</dbReference>
<name>A0ABW6CPW6_9CAUL</name>
<evidence type="ECO:0000313" key="3">
    <source>
        <dbReference type="Proteomes" id="UP001598130"/>
    </source>
</evidence>
<dbReference type="RefSeq" id="WP_377370499.1">
    <property type="nucleotide sequence ID" value="NZ_JAOTJD010000025.1"/>
</dbReference>
<protein>
    <submittedName>
        <fullName evidence="2">GNAT family N-acetyltransferase</fullName>
    </submittedName>
</protein>